<proteinExistence type="predicted"/>
<dbReference type="PROSITE" id="PS00798">
    <property type="entry name" value="ALDOKETO_REDUCTASE_1"/>
    <property type="match status" value="1"/>
</dbReference>
<evidence type="ECO:0000259" key="1">
    <source>
        <dbReference type="Pfam" id="PF00248"/>
    </source>
</evidence>
<protein>
    <submittedName>
        <fullName evidence="2">Aldose reductase A</fullName>
    </submittedName>
</protein>
<dbReference type="CDD" id="cd19071">
    <property type="entry name" value="AKR_AKR1-5-like"/>
    <property type="match status" value="1"/>
</dbReference>
<dbReference type="InterPro" id="IPR036812">
    <property type="entry name" value="NAD(P)_OxRdtase_dom_sf"/>
</dbReference>
<evidence type="ECO:0000313" key="3">
    <source>
        <dbReference type="Proteomes" id="UP001141327"/>
    </source>
</evidence>
<dbReference type="PRINTS" id="PR00069">
    <property type="entry name" value="ALDKETRDTASE"/>
</dbReference>
<name>A0ABQ8UHV1_9EUKA</name>
<dbReference type="EMBL" id="JAPMOS010000036">
    <property type="protein sequence ID" value="KAJ4457972.1"/>
    <property type="molecule type" value="Genomic_DNA"/>
</dbReference>
<sequence>MNEFVTLNTGARMPRIGLGTWQSPLSEVKSAVKAAIDAGYRHIDTAYAYGNEAAIGEALQEVFAEGKIRREDLFITTKLWNTFHRPEHVRECLEYSLRQLQLGYVDLYLVHNTVAWKYQPPPSLGRAEDDPVPFQQTWHAMEELVDLGLAKAIGVSNACGAMLWDILAYARIPPAMNQIELHPFCPQPELIQYCLRKGIQVTAYSPLGSHGTRAAAGDATQNVLLEDPVVRAIAAKHHQTPAQVCLRWAYQREGGRLCVIPKSTRPDHIRDNLGMCGWALDEADMRQLDSRPFYRFFDKIEMYGVPLFH</sequence>
<reference evidence="2" key="1">
    <citation type="journal article" date="2022" name="bioRxiv">
        <title>Genomics of Preaxostyla Flagellates Illuminates Evolutionary Transitions and the Path Towards Mitochondrial Loss.</title>
        <authorList>
            <person name="Novak L.V.F."/>
            <person name="Treitli S.C."/>
            <person name="Pyrih J."/>
            <person name="Halakuc P."/>
            <person name="Pipaliya S.V."/>
            <person name="Vacek V."/>
            <person name="Brzon O."/>
            <person name="Soukal P."/>
            <person name="Eme L."/>
            <person name="Dacks J.B."/>
            <person name="Karnkowska A."/>
            <person name="Elias M."/>
            <person name="Hampl V."/>
        </authorList>
    </citation>
    <scope>NUCLEOTIDE SEQUENCE</scope>
    <source>
        <strain evidence="2">RCP-MX</strain>
    </source>
</reference>
<dbReference type="PANTHER" id="PTHR11732">
    <property type="entry name" value="ALDO/KETO REDUCTASE"/>
    <property type="match status" value="1"/>
</dbReference>
<gene>
    <name evidence="2" type="ORF">PAPYR_6365</name>
</gene>
<organism evidence="2 3">
    <name type="scientific">Paratrimastix pyriformis</name>
    <dbReference type="NCBI Taxonomy" id="342808"/>
    <lineage>
        <taxon>Eukaryota</taxon>
        <taxon>Metamonada</taxon>
        <taxon>Preaxostyla</taxon>
        <taxon>Paratrimastigidae</taxon>
        <taxon>Paratrimastix</taxon>
    </lineage>
</organism>
<dbReference type="SUPFAM" id="SSF51430">
    <property type="entry name" value="NAD(P)-linked oxidoreductase"/>
    <property type="match status" value="1"/>
</dbReference>
<dbReference type="Proteomes" id="UP001141327">
    <property type="component" value="Unassembled WGS sequence"/>
</dbReference>
<feature type="domain" description="NADP-dependent oxidoreductase" evidence="1">
    <location>
        <begin position="15"/>
        <end position="290"/>
    </location>
</feature>
<accession>A0ABQ8UHV1</accession>
<dbReference type="InterPro" id="IPR018170">
    <property type="entry name" value="Aldo/ket_reductase_CS"/>
</dbReference>
<dbReference type="InterPro" id="IPR023210">
    <property type="entry name" value="NADP_OxRdtase_dom"/>
</dbReference>
<dbReference type="PIRSF" id="PIRSF000097">
    <property type="entry name" value="AKR"/>
    <property type="match status" value="1"/>
</dbReference>
<dbReference type="Gene3D" id="3.20.20.100">
    <property type="entry name" value="NADP-dependent oxidoreductase domain"/>
    <property type="match status" value="1"/>
</dbReference>
<dbReference type="InterPro" id="IPR020471">
    <property type="entry name" value="AKR"/>
</dbReference>
<dbReference type="Pfam" id="PF00248">
    <property type="entry name" value="Aldo_ket_red"/>
    <property type="match status" value="1"/>
</dbReference>
<keyword evidence="3" id="KW-1185">Reference proteome</keyword>
<comment type="caution">
    <text evidence="2">The sequence shown here is derived from an EMBL/GenBank/DDBJ whole genome shotgun (WGS) entry which is preliminary data.</text>
</comment>
<evidence type="ECO:0000313" key="2">
    <source>
        <dbReference type="EMBL" id="KAJ4457972.1"/>
    </source>
</evidence>